<dbReference type="KEGG" id="pgis:I6I06_29125"/>
<sequence>MGAHFLRGESLVYDWANRLSRGRYRDEAYRGGLWTFFTLSNGGFYMAPVYDNRMRVLNLMNGYDGFMGPDAFGITVTLFALCHLAELTQEDRIIEHYHALREFAAGHAEAAQIYRAID</sequence>
<dbReference type="Gene3D" id="3.30.70.3580">
    <property type="entry name" value="Antirestriction protein"/>
    <property type="match status" value="1"/>
</dbReference>
<keyword evidence="2" id="KW-1133">Transmembrane helix</keyword>
<dbReference type="AlphaFoldDB" id="A0A7T4NA22"/>
<evidence type="ECO:0000256" key="2">
    <source>
        <dbReference type="SAM" id="Phobius"/>
    </source>
</evidence>
<dbReference type="InterPro" id="IPR042297">
    <property type="entry name" value="Antirestriction_sf"/>
</dbReference>
<dbReference type="Pfam" id="PF03230">
    <property type="entry name" value="Antirestrict"/>
    <property type="match status" value="1"/>
</dbReference>
<keyword evidence="2" id="KW-0472">Membrane</keyword>
<protein>
    <submittedName>
        <fullName evidence="3">Antirestriction protein</fullName>
    </submittedName>
</protein>
<evidence type="ECO:0000313" key="3">
    <source>
        <dbReference type="EMBL" id="QQC68008.1"/>
    </source>
</evidence>
<dbReference type="Proteomes" id="UP000595610">
    <property type="component" value="Plasmid unnamed"/>
</dbReference>
<evidence type="ECO:0000256" key="1">
    <source>
        <dbReference type="ARBA" id="ARBA00008618"/>
    </source>
</evidence>
<comment type="similarity">
    <text evidence="1">Belongs to the antirestriction protein family.</text>
</comment>
<feature type="transmembrane region" description="Helical" evidence="2">
    <location>
        <begin position="66"/>
        <end position="85"/>
    </location>
</feature>
<proteinExistence type="inferred from homology"/>
<geneLocation type="plasmid" evidence="3 4">
    <name>unnamed</name>
</geneLocation>
<gene>
    <name evidence="3" type="ORF">I6I06_29125</name>
</gene>
<dbReference type="EMBL" id="CP066077">
    <property type="protein sequence ID" value="QQC68008.1"/>
    <property type="molecule type" value="Genomic_DNA"/>
</dbReference>
<name>A0A7T4NA22_9BURK</name>
<keyword evidence="2" id="KW-0812">Transmembrane</keyword>
<keyword evidence="4" id="KW-1185">Reference proteome</keyword>
<accession>A0A7T4NA22</accession>
<evidence type="ECO:0000313" key="4">
    <source>
        <dbReference type="Proteomes" id="UP000595610"/>
    </source>
</evidence>
<reference evidence="3 4" key="1">
    <citation type="submission" date="2020-12" db="EMBL/GenBank/DDBJ databases">
        <title>FDA dAtabase for Regulatory Grade micrObial Sequences (FDA-ARGOS): Supporting development and validation of Infectious Disease Dx tests.</title>
        <authorList>
            <person name="Nelson B."/>
            <person name="Plummer A."/>
            <person name="Tallon L."/>
            <person name="Sadzewicz L."/>
            <person name="Zhao X."/>
            <person name="Boylan J."/>
            <person name="Ott S."/>
            <person name="Bowen H."/>
            <person name="Vavikolanu K."/>
            <person name="Mehta A."/>
            <person name="Aluvathingal J."/>
            <person name="Nadendla S."/>
            <person name="Myers T."/>
            <person name="Yan Y."/>
            <person name="Sichtig H."/>
        </authorList>
    </citation>
    <scope>NUCLEOTIDE SEQUENCE [LARGE SCALE GENOMIC DNA]</scope>
    <source>
        <strain evidence="3 4">FDAARGOS_1049</strain>
        <plasmid evidence="3 4">unnamed</plasmid>
    </source>
</reference>
<organism evidence="3 4">
    <name type="scientific">Paraburkholderia ginsengisoli</name>
    <dbReference type="NCBI Taxonomy" id="311231"/>
    <lineage>
        <taxon>Bacteria</taxon>
        <taxon>Pseudomonadati</taxon>
        <taxon>Pseudomonadota</taxon>
        <taxon>Betaproteobacteria</taxon>
        <taxon>Burkholderiales</taxon>
        <taxon>Burkholderiaceae</taxon>
        <taxon>Paraburkholderia</taxon>
    </lineage>
</organism>
<keyword evidence="3" id="KW-0614">Plasmid</keyword>
<feature type="transmembrane region" description="Helical" evidence="2">
    <location>
        <begin position="28"/>
        <end position="46"/>
    </location>
</feature>
<dbReference type="InterPro" id="IPR004914">
    <property type="entry name" value="Antirestrict"/>
</dbReference>